<proteinExistence type="predicted"/>
<name>A0A561E3S4_9MICO</name>
<dbReference type="EMBL" id="VIVQ01000002">
    <property type="protein sequence ID" value="TWE10265.1"/>
    <property type="molecule type" value="Genomic_DNA"/>
</dbReference>
<dbReference type="GO" id="GO:0016747">
    <property type="term" value="F:acyltransferase activity, transferring groups other than amino-acyl groups"/>
    <property type="evidence" value="ECO:0007669"/>
    <property type="project" value="InterPro"/>
</dbReference>
<dbReference type="PROSITE" id="PS51186">
    <property type="entry name" value="GNAT"/>
    <property type="match status" value="1"/>
</dbReference>
<evidence type="ECO:0000313" key="3">
    <source>
        <dbReference type="Proteomes" id="UP000318297"/>
    </source>
</evidence>
<feature type="domain" description="N-acetyltransferase" evidence="1">
    <location>
        <begin position="12"/>
        <end position="178"/>
    </location>
</feature>
<keyword evidence="2" id="KW-0808">Transferase</keyword>
<accession>A0A561E3S4</accession>
<dbReference type="OrthoDB" id="3533156at2"/>
<dbReference type="Pfam" id="PF13302">
    <property type="entry name" value="Acetyltransf_3"/>
    <property type="match status" value="1"/>
</dbReference>
<dbReference type="PANTHER" id="PTHR43792:SF1">
    <property type="entry name" value="N-ACETYLTRANSFERASE DOMAIN-CONTAINING PROTEIN"/>
    <property type="match status" value="1"/>
</dbReference>
<sequence>MVSAIEIRSERLLLRRAQPSDVDGLVELQTDPVVRTHLGGPRSRAEVQHFLSNGGTAAIALQPGTYVVDADGEFAGTIVLDRRAVDRPGHVLPQGDELELSYVLRQRFWGFGYASEAATAVLHAAASELPDQPVLLVTQTSNARSLALAARLGFVIRDSFVEYDAEQTLAVAEIRTFAERQV</sequence>
<dbReference type="RefSeq" id="WP_145229101.1">
    <property type="nucleotide sequence ID" value="NZ_VIVQ01000002.1"/>
</dbReference>
<keyword evidence="3" id="KW-1185">Reference proteome</keyword>
<dbReference type="InterPro" id="IPR000182">
    <property type="entry name" value="GNAT_dom"/>
</dbReference>
<dbReference type="AlphaFoldDB" id="A0A561E3S4"/>
<dbReference type="SUPFAM" id="SSF55729">
    <property type="entry name" value="Acyl-CoA N-acyltransferases (Nat)"/>
    <property type="match status" value="1"/>
</dbReference>
<gene>
    <name evidence="2" type="ORF">BKA23_2619</name>
</gene>
<comment type="caution">
    <text evidence="2">The sequence shown here is derived from an EMBL/GenBank/DDBJ whole genome shotgun (WGS) entry which is preliminary data.</text>
</comment>
<dbReference type="InterPro" id="IPR016181">
    <property type="entry name" value="Acyl_CoA_acyltransferase"/>
</dbReference>
<reference evidence="2 3" key="1">
    <citation type="submission" date="2019-06" db="EMBL/GenBank/DDBJ databases">
        <title>Sequencing the genomes of 1000 actinobacteria strains.</title>
        <authorList>
            <person name="Klenk H.-P."/>
        </authorList>
    </citation>
    <scope>NUCLEOTIDE SEQUENCE [LARGE SCALE GENOMIC DNA]</scope>
    <source>
        <strain evidence="2 3">DSM 19560</strain>
    </source>
</reference>
<dbReference type="InterPro" id="IPR051531">
    <property type="entry name" value="N-acetyltransferase"/>
</dbReference>
<evidence type="ECO:0000259" key="1">
    <source>
        <dbReference type="PROSITE" id="PS51186"/>
    </source>
</evidence>
<dbReference type="Proteomes" id="UP000318297">
    <property type="component" value="Unassembled WGS sequence"/>
</dbReference>
<dbReference type="Gene3D" id="3.40.630.30">
    <property type="match status" value="1"/>
</dbReference>
<dbReference type="PANTHER" id="PTHR43792">
    <property type="entry name" value="GNAT FAMILY, PUTATIVE (AFU_ORTHOLOGUE AFUA_3G00765)-RELATED-RELATED"/>
    <property type="match status" value="1"/>
</dbReference>
<organism evidence="2 3">
    <name type="scientific">Rudaeicoccus suwonensis</name>
    <dbReference type="NCBI Taxonomy" id="657409"/>
    <lineage>
        <taxon>Bacteria</taxon>
        <taxon>Bacillati</taxon>
        <taxon>Actinomycetota</taxon>
        <taxon>Actinomycetes</taxon>
        <taxon>Micrococcales</taxon>
        <taxon>Dermacoccaceae</taxon>
        <taxon>Rudaeicoccus</taxon>
    </lineage>
</organism>
<protein>
    <submittedName>
        <fullName evidence="2">RimJ/RimL family protein N-acetyltransferase</fullName>
    </submittedName>
</protein>
<evidence type="ECO:0000313" key="2">
    <source>
        <dbReference type="EMBL" id="TWE10265.1"/>
    </source>
</evidence>